<accession>A0AAE2SAI4</accession>
<keyword evidence="4" id="KW-1185">Reference proteome</keyword>
<dbReference type="InterPro" id="IPR007131">
    <property type="entry name" value="SHD1"/>
</dbReference>
<feature type="domain" description="SLA1 homology" evidence="2">
    <location>
        <begin position="20"/>
        <end position="76"/>
    </location>
</feature>
<protein>
    <recommendedName>
        <fullName evidence="2">SLA1 homology domain-containing protein</fullName>
    </recommendedName>
</protein>
<dbReference type="GO" id="GO:0008092">
    <property type="term" value="F:cytoskeletal protein binding"/>
    <property type="evidence" value="ECO:0007669"/>
    <property type="project" value="InterPro"/>
</dbReference>
<dbReference type="AlphaFoldDB" id="A0AAE2SAI4"/>
<dbReference type="GO" id="GO:0043130">
    <property type="term" value="F:ubiquitin binding"/>
    <property type="evidence" value="ECO:0007669"/>
    <property type="project" value="InterPro"/>
</dbReference>
<organism evidence="3 4">
    <name type="scientific">Oceaniferula flava</name>
    <dbReference type="NCBI Taxonomy" id="2800421"/>
    <lineage>
        <taxon>Bacteria</taxon>
        <taxon>Pseudomonadati</taxon>
        <taxon>Verrucomicrobiota</taxon>
        <taxon>Verrucomicrobiia</taxon>
        <taxon>Verrucomicrobiales</taxon>
        <taxon>Verrucomicrobiaceae</taxon>
        <taxon>Oceaniferula</taxon>
    </lineage>
</organism>
<evidence type="ECO:0000313" key="4">
    <source>
        <dbReference type="Proteomes" id="UP000634206"/>
    </source>
</evidence>
<dbReference type="Gene3D" id="2.30.30.700">
    <property type="entry name" value="SLA1 homology domain 1"/>
    <property type="match status" value="1"/>
</dbReference>
<sequence length="428" mass="47420">MKMFVSFCCLLLQISFAIAAEPTELRTWQATSGHKVQAKATQVDEGTVHLEKEDGKVVRVPLAKFVAADQERLKKHFEISDEPALADGSGAKAAEGLPHPVGEITGPVQAGTNSSYYVYLPKSLKQGRKAPLLFYTNSINGNGKWIQELTEYAELFGWVVAISVESCNKAGYEKSKASCKLALEHIMATLPVDDERIHYTGNSGGGAVAFLNSETMAAYGILPNTSYALESVKVRTTVVYALGGGYDYNRYLTADAAERYKKDGFHRMTKLSHNRAPADHRGDGMFWMHCKYLGDAKKDHQEEAKDFEISTLEWLATLKQDNPKRAYSNAIVFQEIYQPEGSNGRALEQLIKELAEDKDNVLYHEALLAIDKFSGKYYAPLGEDAGSEMGHKPPKRVVSAVEKLQLSYGHIPEINEVLEAMKKVTVKK</sequence>
<gene>
    <name evidence="3" type="ORF">JIN83_07615</name>
</gene>
<dbReference type="InterPro" id="IPR029058">
    <property type="entry name" value="AB_hydrolase_fold"/>
</dbReference>
<evidence type="ECO:0000256" key="1">
    <source>
        <dbReference type="SAM" id="SignalP"/>
    </source>
</evidence>
<evidence type="ECO:0000313" key="3">
    <source>
        <dbReference type="EMBL" id="MBK1854823.1"/>
    </source>
</evidence>
<proteinExistence type="predicted"/>
<dbReference type="Pfam" id="PF03983">
    <property type="entry name" value="SHD1"/>
    <property type="match status" value="1"/>
</dbReference>
<dbReference type="GO" id="GO:0030674">
    <property type="term" value="F:protein-macromolecule adaptor activity"/>
    <property type="evidence" value="ECO:0007669"/>
    <property type="project" value="InterPro"/>
</dbReference>
<evidence type="ECO:0000259" key="2">
    <source>
        <dbReference type="Pfam" id="PF03983"/>
    </source>
</evidence>
<dbReference type="Gene3D" id="3.40.50.1820">
    <property type="entry name" value="alpha/beta hydrolase"/>
    <property type="match status" value="1"/>
</dbReference>
<feature type="chain" id="PRO_5042066749" description="SLA1 homology domain-containing protein" evidence="1">
    <location>
        <begin position="20"/>
        <end position="428"/>
    </location>
</feature>
<feature type="signal peptide" evidence="1">
    <location>
        <begin position="1"/>
        <end position="19"/>
    </location>
</feature>
<name>A0AAE2SAI4_9BACT</name>
<dbReference type="Proteomes" id="UP000634206">
    <property type="component" value="Unassembled WGS sequence"/>
</dbReference>
<keyword evidence="1" id="KW-0732">Signal</keyword>
<dbReference type="SUPFAM" id="SSF53474">
    <property type="entry name" value="alpha/beta-Hydrolases"/>
    <property type="match status" value="1"/>
</dbReference>
<comment type="caution">
    <text evidence="3">The sequence shown here is derived from an EMBL/GenBank/DDBJ whole genome shotgun (WGS) entry which is preliminary data.</text>
</comment>
<dbReference type="EMBL" id="JAENIG010000004">
    <property type="protein sequence ID" value="MBK1854823.1"/>
    <property type="molecule type" value="Genomic_DNA"/>
</dbReference>
<dbReference type="RefSeq" id="WP_309489434.1">
    <property type="nucleotide sequence ID" value="NZ_JAENIG010000004.1"/>
</dbReference>
<reference evidence="3" key="1">
    <citation type="submission" date="2021-01" db="EMBL/GenBank/DDBJ databases">
        <title>Modified the classification status of verrucomicrobia.</title>
        <authorList>
            <person name="Feng X."/>
        </authorList>
    </citation>
    <scope>NUCLEOTIDE SEQUENCE</scope>
    <source>
        <strain evidence="3">5K15</strain>
    </source>
</reference>
<dbReference type="GO" id="GO:0042802">
    <property type="term" value="F:identical protein binding"/>
    <property type="evidence" value="ECO:0007669"/>
    <property type="project" value="InterPro"/>
</dbReference>